<dbReference type="InParanoid" id="A0A0C3ND21"/>
<keyword evidence="2" id="KW-1185">Reference proteome</keyword>
<protein>
    <recommendedName>
        <fullName evidence="3">Fungal-type protein kinase domain-containing protein</fullName>
    </recommendedName>
</protein>
<dbReference type="Proteomes" id="UP000054217">
    <property type="component" value="Unassembled WGS sequence"/>
</dbReference>
<dbReference type="OrthoDB" id="2379186at2759"/>
<dbReference type="STRING" id="870435.A0A0C3ND21"/>
<dbReference type="AlphaFoldDB" id="A0A0C3ND21"/>
<dbReference type="EMBL" id="KN832140">
    <property type="protein sequence ID" value="KIN93725.1"/>
    <property type="molecule type" value="Genomic_DNA"/>
</dbReference>
<reference evidence="2" key="2">
    <citation type="submission" date="2015-01" db="EMBL/GenBank/DDBJ databases">
        <title>Evolutionary Origins and Diversification of the Mycorrhizal Mutualists.</title>
        <authorList>
            <consortium name="DOE Joint Genome Institute"/>
            <consortium name="Mycorrhizal Genomics Consortium"/>
            <person name="Kohler A."/>
            <person name="Kuo A."/>
            <person name="Nagy L.G."/>
            <person name="Floudas D."/>
            <person name="Copeland A."/>
            <person name="Barry K.W."/>
            <person name="Cichocki N."/>
            <person name="Veneault-Fourrey C."/>
            <person name="LaButti K."/>
            <person name="Lindquist E.A."/>
            <person name="Lipzen A."/>
            <person name="Lundell T."/>
            <person name="Morin E."/>
            <person name="Murat C."/>
            <person name="Riley R."/>
            <person name="Ohm R."/>
            <person name="Sun H."/>
            <person name="Tunlid A."/>
            <person name="Henrissat B."/>
            <person name="Grigoriev I.V."/>
            <person name="Hibbett D.S."/>
            <person name="Martin F."/>
        </authorList>
    </citation>
    <scope>NUCLEOTIDE SEQUENCE [LARGE SCALE GENOMIC DNA]</scope>
    <source>
        <strain evidence="2">Marx 270</strain>
    </source>
</reference>
<evidence type="ECO:0000313" key="1">
    <source>
        <dbReference type="EMBL" id="KIN93725.1"/>
    </source>
</evidence>
<accession>A0A0C3ND21</accession>
<sequence length="226" mass="25548">MGFPPVEELKNLVQKPLAEGEKIPIPLCLFASLLSISVKDQCGHDDLSTLFMLGEFPFHLVAVLAVVCDPAPEGHTQYDFISFLDKNIHHILELLEPSGQMIHNSYEEPMQMIFSTFNFTVNGLCLFQGEEKGPNNMMDPWEELINKLTWTYCPAPYIFAYYCYGSRLMLMAITAPKSDEEKPGLEDIVTVDLRRRKDHIANIHHLINLLALLHLLASLVAPPTSH</sequence>
<reference evidence="1 2" key="1">
    <citation type="submission" date="2014-04" db="EMBL/GenBank/DDBJ databases">
        <authorList>
            <consortium name="DOE Joint Genome Institute"/>
            <person name="Kuo A."/>
            <person name="Kohler A."/>
            <person name="Costa M.D."/>
            <person name="Nagy L.G."/>
            <person name="Floudas D."/>
            <person name="Copeland A."/>
            <person name="Barry K.W."/>
            <person name="Cichocki N."/>
            <person name="Veneault-Fourrey C."/>
            <person name="LaButti K."/>
            <person name="Lindquist E.A."/>
            <person name="Lipzen A."/>
            <person name="Lundell T."/>
            <person name="Morin E."/>
            <person name="Murat C."/>
            <person name="Sun H."/>
            <person name="Tunlid A."/>
            <person name="Henrissat B."/>
            <person name="Grigoriev I.V."/>
            <person name="Hibbett D.S."/>
            <person name="Martin F."/>
            <person name="Nordberg H.P."/>
            <person name="Cantor M.N."/>
            <person name="Hua S.X."/>
        </authorList>
    </citation>
    <scope>NUCLEOTIDE SEQUENCE [LARGE SCALE GENOMIC DNA]</scope>
    <source>
        <strain evidence="1 2">Marx 270</strain>
    </source>
</reference>
<evidence type="ECO:0000313" key="2">
    <source>
        <dbReference type="Proteomes" id="UP000054217"/>
    </source>
</evidence>
<proteinExistence type="predicted"/>
<dbReference type="HOGENOM" id="CLU_1225201_0_0_1"/>
<evidence type="ECO:0008006" key="3">
    <source>
        <dbReference type="Google" id="ProtNLM"/>
    </source>
</evidence>
<gene>
    <name evidence="1" type="ORF">M404DRAFT_35808</name>
</gene>
<name>A0A0C3ND21_PISTI</name>
<organism evidence="1 2">
    <name type="scientific">Pisolithus tinctorius Marx 270</name>
    <dbReference type="NCBI Taxonomy" id="870435"/>
    <lineage>
        <taxon>Eukaryota</taxon>
        <taxon>Fungi</taxon>
        <taxon>Dikarya</taxon>
        <taxon>Basidiomycota</taxon>
        <taxon>Agaricomycotina</taxon>
        <taxon>Agaricomycetes</taxon>
        <taxon>Agaricomycetidae</taxon>
        <taxon>Boletales</taxon>
        <taxon>Sclerodermatineae</taxon>
        <taxon>Pisolithaceae</taxon>
        <taxon>Pisolithus</taxon>
    </lineage>
</organism>